<organism evidence="2">
    <name type="scientific">viral metagenome</name>
    <dbReference type="NCBI Taxonomy" id="1070528"/>
    <lineage>
        <taxon>unclassified sequences</taxon>
        <taxon>metagenomes</taxon>
        <taxon>organismal metagenomes</taxon>
    </lineage>
</organism>
<evidence type="ECO:0000313" key="2">
    <source>
        <dbReference type="EMBL" id="QHT27600.1"/>
    </source>
</evidence>
<sequence>MQLRSGRSVDASTSSKSTHPMTMRTMRRSSRNYEEFDERRRYQAEQCAIENSIYTPEAEIIASQKKQLYASIRHRIYALEYQKKNNYSLNDRIDTCIELYTIINNNMPFIVMNNAFCEKLAKIVVDRGIHILTEIHRKDKTRAQAKKFERCRYYIGNVIDLIEHHILKLY</sequence>
<dbReference type="EMBL" id="MN739825">
    <property type="protein sequence ID" value="QHT27600.1"/>
    <property type="molecule type" value="Genomic_DNA"/>
</dbReference>
<evidence type="ECO:0000256" key="1">
    <source>
        <dbReference type="SAM" id="MobiDB-lite"/>
    </source>
</evidence>
<reference evidence="2" key="1">
    <citation type="journal article" date="2020" name="Nature">
        <title>Giant virus diversity and host interactions through global metagenomics.</title>
        <authorList>
            <person name="Schulz F."/>
            <person name="Roux S."/>
            <person name="Paez-Espino D."/>
            <person name="Jungbluth S."/>
            <person name="Walsh D.A."/>
            <person name="Denef V.J."/>
            <person name="McMahon K.D."/>
            <person name="Konstantinidis K.T."/>
            <person name="Eloe-Fadrosh E.A."/>
            <person name="Kyrpides N.C."/>
            <person name="Woyke T."/>
        </authorList>
    </citation>
    <scope>NUCLEOTIDE SEQUENCE</scope>
    <source>
        <strain evidence="2">GVMAG-M-3300023179-33</strain>
    </source>
</reference>
<name>A0A6C0EGT0_9ZZZZ</name>
<accession>A0A6C0EGT0</accession>
<dbReference type="AlphaFoldDB" id="A0A6C0EGT0"/>
<proteinExistence type="predicted"/>
<feature type="region of interest" description="Disordered" evidence="1">
    <location>
        <begin position="1"/>
        <end position="35"/>
    </location>
</feature>
<protein>
    <submittedName>
        <fullName evidence="2">Uncharacterized protein</fullName>
    </submittedName>
</protein>